<comment type="caution">
    <text evidence="1">The sequence shown here is derived from an EMBL/GenBank/DDBJ whole genome shotgun (WGS) entry which is preliminary data.</text>
</comment>
<keyword evidence="2" id="KW-1185">Reference proteome</keyword>
<evidence type="ECO:0000313" key="2">
    <source>
        <dbReference type="Proteomes" id="UP000321907"/>
    </source>
</evidence>
<sequence length="107" mass="11649">MSKYPIPADSTIEEVMLKLKSASGPVTKNLYSSNGFQVIVLGLNAGELFPDHVTKVPAKLTVLEGSVVYQDADTSVPLFCYDEIDIPVDKVHSVLANRRSICLLIRG</sequence>
<accession>A0A5C7FHB7</accession>
<dbReference type="Proteomes" id="UP000321907">
    <property type="component" value="Unassembled WGS sequence"/>
</dbReference>
<dbReference type="RefSeq" id="WP_147932778.1">
    <property type="nucleotide sequence ID" value="NZ_VOXD01000053.1"/>
</dbReference>
<gene>
    <name evidence="1" type="ORF">FUA23_21160</name>
</gene>
<evidence type="ECO:0000313" key="1">
    <source>
        <dbReference type="EMBL" id="TXF84370.1"/>
    </source>
</evidence>
<organism evidence="1 2">
    <name type="scientific">Neolewinella aurantiaca</name>
    <dbReference type="NCBI Taxonomy" id="2602767"/>
    <lineage>
        <taxon>Bacteria</taxon>
        <taxon>Pseudomonadati</taxon>
        <taxon>Bacteroidota</taxon>
        <taxon>Saprospiria</taxon>
        <taxon>Saprospirales</taxon>
        <taxon>Lewinellaceae</taxon>
        <taxon>Neolewinella</taxon>
    </lineage>
</organism>
<name>A0A5C7FHB7_9BACT</name>
<reference evidence="1 2" key="1">
    <citation type="submission" date="2019-08" db="EMBL/GenBank/DDBJ databases">
        <title>Lewinella sp. strain SSH13 Genome sequencing and assembly.</title>
        <authorList>
            <person name="Kim I."/>
        </authorList>
    </citation>
    <scope>NUCLEOTIDE SEQUENCE [LARGE SCALE GENOMIC DNA]</scope>
    <source>
        <strain evidence="1 2">SSH13</strain>
    </source>
</reference>
<dbReference type="Gene3D" id="2.60.120.10">
    <property type="entry name" value="Jelly Rolls"/>
    <property type="match status" value="1"/>
</dbReference>
<dbReference type="AlphaFoldDB" id="A0A5C7FHB7"/>
<dbReference type="SUPFAM" id="SSF51182">
    <property type="entry name" value="RmlC-like cupins"/>
    <property type="match status" value="1"/>
</dbReference>
<dbReference type="EMBL" id="VOXD01000053">
    <property type="protein sequence ID" value="TXF84370.1"/>
    <property type="molecule type" value="Genomic_DNA"/>
</dbReference>
<proteinExistence type="predicted"/>
<dbReference type="InterPro" id="IPR011051">
    <property type="entry name" value="RmlC_Cupin_sf"/>
</dbReference>
<dbReference type="OrthoDB" id="997205at2"/>
<protein>
    <submittedName>
        <fullName evidence="1">Uncharacterized protein</fullName>
    </submittedName>
</protein>
<dbReference type="InterPro" id="IPR014710">
    <property type="entry name" value="RmlC-like_jellyroll"/>
</dbReference>